<feature type="coiled-coil region" evidence="1">
    <location>
        <begin position="12"/>
        <end position="39"/>
    </location>
</feature>
<organism evidence="2 3">
    <name type="scientific">Caerostris extrusa</name>
    <name type="common">Bark spider</name>
    <name type="synonym">Caerostris bankana</name>
    <dbReference type="NCBI Taxonomy" id="172846"/>
    <lineage>
        <taxon>Eukaryota</taxon>
        <taxon>Metazoa</taxon>
        <taxon>Ecdysozoa</taxon>
        <taxon>Arthropoda</taxon>
        <taxon>Chelicerata</taxon>
        <taxon>Arachnida</taxon>
        <taxon>Araneae</taxon>
        <taxon>Araneomorphae</taxon>
        <taxon>Entelegynae</taxon>
        <taxon>Araneoidea</taxon>
        <taxon>Araneidae</taxon>
        <taxon>Caerostris</taxon>
    </lineage>
</organism>
<keyword evidence="1" id="KW-0175">Coiled coil</keyword>
<dbReference type="EMBL" id="BPLR01011134">
    <property type="protein sequence ID" value="GIY44374.1"/>
    <property type="molecule type" value="Genomic_DNA"/>
</dbReference>
<evidence type="ECO:0000256" key="1">
    <source>
        <dbReference type="SAM" id="Coils"/>
    </source>
</evidence>
<comment type="caution">
    <text evidence="2">The sequence shown here is derived from an EMBL/GenBank/DDBJ whole genome shotgun (WGS) entry which is preliminary data.</text>
</comment>
<proteinExistence type="predicted"/>
<evidence type="ECO:0000313" key="2">
    <source>
        <dbReference type="EMBL" id="GIY44374.1"/>
    </source>
</evidence>
<name>A0AAV4TDX4_CAEEX</name>
<dbReference type="AlphaFoldDB" id="A0AAV4TDX4"/>
<accession>A0AAV4TDX4</accession>
<keyword evidence="3" id="KW-1185">Reference proteome</keyword>
<evidence type="ECO:0000313" key="3">
    <source>
        <dbReference type="Proteomes" id="UP001054945"/>
    </source>
</evidence>
<sequence length="73" mass="8622">MHDDSTRRQRSIRVKTELIRDKLEERKKLQKENDLLNSIATCRYNNLGCVSAERNSRELAIKKTFLETIPFSI</sequence>
<reference evidence="2 3" key="1">
    <citation type="submission" date="2021-06" db="EMBL/GenBank/DDBJ databases">
        <title>Caerostris extrusa draft genome.</title>
        <authorList>
            <person name="Kono N."/>
            <person name="Arakawa K."/>
        </authorList>
    </citation>
    <scope>NUCLEOTIDE SEQUENCE [LARGE SCALE GENOMIC DNA]</scope>
</reference>
<dbReference type="Proteomes" id="UP001054945">
    <property type="component" value="Unassembled WGS sequence"/>
</dbReference>
<gene>
    <name evidence="2" type="ORF">CEXT_519271</name>
</gene>
<protein>
    <submittedName>
        <fullName evidence="2">Uncharacterized protein</fullName>
    </submittedName>
</protein>